<evidence type="ECO:0000256" key="6">
    <source>
        <dbReference type="ARBA" id="ARBA00022840"/>
    </source>
</evidence>
<evidence type="ECO:0000313" key="10">
    <source>
        <dbReference type="EMBL" id="MFC4665061.1"/>
    </source>
</evidence>
<dbReference type="SUPFAM" id="SSF52402">
    <property type="entry name" value="Adenine nucleotide alpha hydrolases-like"/>
    <property type="match status" value="1"/>
</dbReference>
<name>A0ABV9K4K3_9PORP</name>
<evidence type="ECO:0000256" key="3">
    <source>
        <dbReference type="ARBA" id="ARBA00022598"/>
    </source>
</evidence>
<dbReference type="InterPro" id="IPR014729">
    <property type="entry name" value="Rossmann-like_a/b/a_fold"/>
</dbReference>
<accession>A0ABV9K4K3</accession>
<organism evidence="10 11">
    <name type="scientific">Falsiporphyromonas endometrii</name>
    <dbReference type="NCBI Taxonomy" id="1387297"/>
    <lineage>
        <taxon>Bacteria</taxon>
        <taxon>Pseudomonadati</taxon>
        <taxon>Bacteroidota</taxon>
        <taxon>Bacteroidia</taxon>
        <taxon>Bacteroidales</taxon>
        <taxon>Porphyromonadaceae</taxon>
        <taxon>Falsiporphyromonas</taxon>
    </lineage>
</organism>
<dbReference type="NCBIfam" id="TIGR02433">
    <property type="entry name" value="lysidine_TilS_C"/>
    <property type="match status" value="1"/>
</dbReference>
<evidence type="ECO:0000256" key="2">
    <source>
        <dbReference type="ARBA" id="ARBA00022490"/>
    </source>
</evidence>
<comment type="caution">
    <text evidence="10">The sequence shown here is derived from an EMBL/GenBank/DDBJ whole genome shotgun (WGS) entry which is preliminary data.</text>
</comment>
<comment type="function">
    <text evidence="8">Ligates lysine onto the cytidine present at position 34 of the AUA codon-specific tRNA(Ile) that contains the anticodon CAU, in an ATP-dependent manner. Cytidine is converted to lysidine, thus changing the amino acid specificity of the tRNA from methionine to isoleucine.</text>
</comment>
<keyword evidence="11" id="KW-1185">Reference proteome</keyword>
<dbReference type="EC" id="6.3.4.19" evidence="8"/>
<keyword evidence="4 8" id="KW-0819">tRNA processing</keyword>
<comment type="catalytic activity">
    <reaction evidence="7 8">
        <text>cytidine(34) in tRNA(Ile2) + L-lysine + ATP = lysidine(34) in tRNA(Ile2) + AMP + diphosphate + H(+)</text>
        <dbReference type="Rhea" id="RHEA:43744"/>
        <dbReference type="Rhea" id="RHEA-COMP:10625"/>
        <dbReference type="Rhea" id="RHEA-COMP:10670"/>
        <dbReference type="ChEBI" id="CHEBI:15378"/>
        <dbReference type="ChEBI" id="CHEBI:30616"/>
        <dbReference type="ChEBI" id="CHEBI:32551"/>
        <dbReference type="ChEBI" id="CHEBI:33019"/>
        <dbReference type="ChEBI" id="CHEBI:82748"/>
        <dbReference type="ChEBI" id="CHEBI:83665"/>
        <dbReference type="ChEBI" id="CHEBI:456215"/>
        <dbReference type="EC" id="6.3.4.19"/>
    </reaction>
</comment>
<dbReference type="GO" id="GO:0032267">
    <property type="term" value="F:tRNA(Ile)-lysidine synthase activity"/>
    <property type="evidence" value="ECO:0007669"/>
    <property type="project" value="UniProtKB-EC"/>
</dbReference>
<sequence length="445" mass="50515">MLLSNGIDPSCDRLLVGLSGGADSIALALLLKELGFDMVAAHCNFHLRGEESVRDECFVRNFCQRYKIALECISFDTYEYAEMHALSIEMAARDLRYTWFEQLRTSHRLSYIAVAHHLDDNVETVLLNLIRGTGLNGLCAMPLVRENFVLRPLINVTKQQILDYLKLKGQSFCTDSTNVDTQFKRNKVRHELIPLLKEFNPSVIDGISRMIENLQGIRLLLDTYLMPDKKRLEEKGVIDIRAVKSCMAPVSYLFELLNPYGFSREVIEEIARDIDGQSGAVYYSSEYQVVRGSSELRLSDLSSESDSFEPMKLDISSERGGMNIPCGSNPFGANRLSWKVIDRSDMASLKVAQDTFLLPLSQAENVYVRSFDLGERMKPFGLKGSKKISQILKDRKVPLEQRPYRLVLSVDDTIAWLLGEVTSDKFMVKEQDKEIVVFTLESISF</sequence>
<evidence type="ECO:0000259" key="9">
    <source>
        <dbReference type="SMART" id="SM00977"/>
    </source>
</evidence>
<protein>
    <recommendedName>
        <fullName evidence="8">tRNA(Ile)-lysidine synthase</fullName>
        <ecNumber evidence="8">6.3.4.19</ecNumber>
    </recommendedName>
    <alternativeName>
        <fullName evidence="8">tRNA(Ile)-2-lysyl-cytidine synthase</fullName>
    </alternativeName>
    <alternativeName>
        <fullName evidence="8">tRNA(Ile)-lysidine synthetase</fullName>
    </alternativeName>
</protein>
<comment type="domain">
    <text evidence="8">The N-terminal region contains the highly conserved SGGXDS motif, predicted to be a P-loop motif involved in ATP binding.</text>
</comment>
<comment type="subcellular location">
    <subcellularLocation>
        <location evidence="1 8">Cytoplasm</location>
    </subcellularLocation>
</comment>
<dbReference type="InterPro" id="IPR012795">
    <property type="entry name" value="tRNA_Ile_lys_synt_N"/>
</dbReference>
<dbReference type="SUPFAM" id="SSF56037">
    <property type="entry name" value="PheT/TilS domain"/>
    <property type="match status" value="1"/>
</dbReference>
<keyword evidence="2 8" id="KW-0963">Cytoplasm</keyword>
<feature type="domain" description="Lysidine-tRNA(Ile) synthetase C-terminal" evidence="9">
    <location>
        <begin position="366"/>
        <end position="438"/>
    </location>
</feature>
<evidence type="ECO:0000256" key="7">
    <source>
        <dbReference type="ARBA" id="ARBA00048539"/>
    </source>
</evidence>
<dbReference type="NCBIfam" id="TIGR02432">
    <property type="entry name" value="lysidine_TilS_N"/>
    <property type="match status" value="1"/>
</dbReference>
<dbReference type="PANTHER" id="PTHR43033">
    <property type="entry name" value="TRNA(ILE)-LYSIDINE SYNTHASE-RELATED"/>
    <property type="match status" value="1"/>
</dbReference>
<dbReference type="Pfam" id="PF01171">
    <property type="entry name" value="ATP_bind_3"/>
    <property type="match status" value="1"/>
</dbReference>
<proteinExistence type="inferred from homology"/>
<dbReference type="SMART" id="SM00977">
    <property type="entry name" value="TilS_C"/>
    <property type="match status" value="1"/>
</dbReference>
<dbReference type="PANTHER" id="PTHR43033:SF1">
    <property type="entry name" value="TRNA(ILE)-LYSIDINE SYNTHASE-RELATED"/>
    <property type="match status" value="1"/>
</dbReference>
<keyword evidence="5 8" id="KW-0547">Nucleotide-binding</keyword>
<feature type="binding site" evidence="8">
    <location>
        <begin position="19"/>
        <end position="24"/>
    </location>
    <ligand>
        <name>ATP</name>
        <dbReference type="ChEBI" id="CHEBI:30616"/>
    </ligand>
</feature>
<dbReference type="Pfam" id="PF11734">
    <property type="entry name" value="TilS_C"/>
    <property type="match status" value="1"/>
</dbReference>
<reference evidence="11" key="1">
    <citation type="journal article" date="2019" name="Int. J. Syst. Evol. Microbiol.">
        <title>The Global Catalogue of Microorganisms (GCM) 10K type strain sequencing project: providing services to taxonomists for standard genome sequencing and annotation.</title>
        <authorList>
            <consortium name="The Broad Institute Genomics Platform"/>
            <consortium name="The Broad Institute Genome Sequencing Center for Infectious Disease"/>
            <person name="Wu L."/>
            <person name="Ma J."/>
        </authorList>
    </citation>
    <scope>NUCLEOTIDE SEQUENCE [LARGE SCALE GENOMIC DNA]</scope>
    <source>
        <strain evidence="11">CGMCC 4.7357</strain>
    </source>
</reference>
<dbReference type="InterPro" id="IPR011063">
    <property type="entry name" value="TilS/TtcA_N"/>
</dbReference>
<evidence type="ECO:0000256" key="8">
    <source>
        <dbReference type="HAMAP-Rule" id="MF_01161"/>
    </source>
</evidence>
<dbReference type="EMBL" id="JBHSGO010000004">
    <property type="protein sequence ID" value="MFC4665061.1"/>
    <property type="molecule type" value="Genomic_DNA"/>
</dbReference>
<comment type="similarity">
    <text evidence="8">Belongs to the tRNA(Ile)-lysidine synthase family.</text>
</comment>
<gene>
    <name evidence="8 10" type="primary">tilS</name>
    <name evidence="10" type="ORF">ACFO3G_00220</name>
</gene>
<dbReference type="CDD" id="cd01992">
    <property type="entry name" value="TilS_N"/>
    <property type="match status" value="1"/>
</dbReference>
<dbReference type="HAMAP" id="MF_01161">
    <property type="entry name" value="tRNA_Ile_lys_synt"/>
    <property type="match status" value="1"/>
</dbReference>
<evidence type="ECO:0000256" key="5">
    <source>
        <dbReference type="ARBA" id="ARBA00022741"/>
    </source>
</evidence>
<evidence type="ECO:0000313" key="11">
    <source>
        <dbReference type="Proteomes" id="UP001596020"/>
    </source>
</evidence>
<dbReference type="Proteomes" id="UP001596020">
    <property type="component" value="Unassembled WGS sequence"/>
</dbReference>
<keyword evidence="3 8" id="KW-0436">Ligase</keyword>
<dbReference type="InterPro" id="IPR012796">
    <property type="entry name" value="Lysidine-tRNA-synth_C"/>
</dbReference>
<evidence type="ECO:0000256" key="1">
    <source>
        <dbReference type="ARBA" id="ARBA00004496"/>
    </source>
</evidence>
<dbReference type="Gene3D" id="3.40.50.620">
    <property type="entry name" value="HUPs"/>
    <property type="match status" value="1"/>
</dbReference>
<evidence type="ECO:0000256" key="4">
    <source>
        <dbReference type="ARBA" id="ARBA00022694"/>
    </source>
</evidence>
<keyword evidence="6 8" id="KW-0067">ATP-binding</keyword>
<dbReference type="InterPro" id="IPR012094">
    <property type="entry name" value="tRNA_Ile_lys_synt"/>
</dbReference>